<feature type="region of interest" description="Disordered" evidence="5">
    <location>
        <begin position="600"/>
        <end position="625"/>
    </location>
</feature>
<dbReference type="KEGG" id="cvn:111121823"/>
<name>A0A8B8CWV5_CRAVI</name>
<feature type="domain" description="CUB" evidence="8">
    <location>
        <begin position="9"/>
        <end position="130"/>
    </location>
</feature>
<dbReference type="GeneID" id="111121823"/>
<reference evidence="10" key="1">
    <citation type="submission" date="2024-06" db="UniProtKB">
        <authorList>
            <consortium name="RefSeq"/>
        </authorList>
    </citation>
    <scope>NUCLEOTIDE SEQUENCE [LARGE SCALE GENOMIC DNA]</scope>
</reference>
<evidence type="ECO:0000313" key="10">
    <source>
        <dbReference type="Proteomes" id="UP000694844"/>
    </source>
</evidence>
<evidence type="ECO:0000256" key="6">
    <source>
        <dbReference type="SAM" id="Phobius"/>
    </source>
</evidence>
<dbReference type="PROSITE" id="PS00021">
    <property type="entry name" value="KRINGLE_1"/>
    <property type="match status" value="1"/>
</dbReference>
<comment type="caution">
    <text evidence="4">Lacks conserved residue(s) required for the propagation of feature annotation.</text>
</comment>
<dbReference type="Pfam" id="PF00431">
    <property type="entry name" value="CUB"/>
    <property type="match status" value="2"/>
</dbReference>
<evidence type="ECO:0000256" key="1">
    <source>
        <dbReference type="ARBA" id="ARBA00022572"/>
    </source>
</evidence>
<dbReference type="SUPFAM" id="SSF57440">
    <property type="entry name" value="Kringle-like"/>
    <property type="match status" value="1"/>
</dbReference>
<feature type="signal peptide" evidence="7">
    <location>
        <begin position="1"/>
        <end position="23"/>
    </location>
</feature>
<dbReference type="Proteomes" id="UP000694844">
    <property type="component" value="Chromosome 1"/>
</dbReference>
<gene>
    <name evidence="11" type="primary">LOC111121823</name>
</gene>
<evidence type="ECO:0000256" key="2">
    <source>
        <dbReference type="ARBA" id="ARBA00022737"/>
    </source>
</evidence>
<sequence>MDSVILRGCYLLVFFITYMYSSAENANVITSENYPQNYPPSFNTVYRFDVPGSDRVLVTFTNFSLQYSFNCIADTLEVFYRYEETYKFLTEYCGTWDPFSVVIFSSKGAFRMISDSSHENQGFRAEYSGIDEDYDKTINDTEGTVSSPRYYGKYPNNVDHYVTIMNREGSRIVLQFLLFDVHSTDFLEIQNGVDPFSPNLIKLTGSKLPNNVYGYGQGIRLHFKSDLYFTESGYSAKFTVEEVNECLDSDSGMEYIGTQNTTVSGVTCLAWRNAGNSSHENLPENFCRNPDGRVSPWCFTGHGVVEYCSIEKCPTKDETKYQATNPTSIQPGTKVKSGSSGSSGQGVGVTAERGSDVTEETPTKKTTPRKIVEPAGKPDDTVYETSNNGGGQASHRDFLVPATVGGVSLFMVAMVLVAVAVKRKQMRNQQAQQRVRRPSDGHIVEGMDSTSGEVQYGRSRYHPSNIHIPSAEITYTAIDNVFDNPEPAESTSSSLDAMDSTLRRFCDGKRLAVHFDEDGYGIVDDELKDDFDDNRFTLKRSRDGDYDHLRSFKVKWDKADEEVAALYDNCQASVIRESQVSNDLDDTYDHTSTVMLKHSLRESQNQSTSDSNIYNDCISQEKSKA</sequence>
<keyword evidence="6" id="KW-0812">Transmembrane</keyword>
<organism evidence="10 11">
    <name type="scientific">Crassostrea virginica</name>
    <name type="common">Eastern oyster</name>
    <dbReference type="NCBI Taxonomy" id="6565"/>
    <lineage>
        <taxon>Eukaryota</taxon>
        <taxon>Metazoa</taxon>
        <taxon>Spiralia</taxon>
        <taxon>Lophotrochozoa</taxon>
        <taxon>Mollusca</taxon>
        <taxon>Bivalvia</taxon>
        <taxon>Autobranchia</taxon>
        <taxon>Pteriomorphia</taxon>
        <taxon>Ostreida</taxon>
        <taxon>Ostreoidea</taxon>
        <taxon>Ostreidae</taxon>
        <taxon>Crassostrea</taxon>
    </lineage>
</organism>
<dbReference type="RefSeq" id="XP_022318966.1">
    <property type="nucleotide sequence ID" value="XM_022463258.1"/>
</dbReference>
<accession>A0A8B8CWV5</accession>
<dbReference type="InterPro" id="IPR018056">
    <property type="entry name" value="Kringle_CS"/>
</dbReference>
<feature type="compositionally biased region" description="Polar residues" evidence="5">
    <location>
        <begin position="321"/>
        <end position="331"/>
    </location>
</feature>
<keyword evidence="6" id="KW-0472">Membrane</keyword>
<dbReference type="Gene3D" id="2.40.20.10">
    <property type="entry name" value="Plasminogen Kringle 4"/>
    <property type="match status" value="1"/>
</dbReference>
<evidence type="ECO:0000256" key="7">
    <source>
        <dbReference type="SAM" id="SignalP"/>
    </source>
</evidence>
<dbReference type="InterPro" id="IPR000001">
    <property type="entry name" value="Kringle"/>
</dbReference>
<evidence type="ECO:0000259" key="8">
    <source>
        <dbReference type="PROSITE" id="PS01180"/>
    </source>
</evidence>
<keyword evidence="7" id="KW-0732">Signal</keyword>
<keyword evidence="2" id="KW-0677">Repeat</keyword>
<reference evidence="11" key="2">
    <citation type="submission" date="2025-08" db="UniProtKB">
        <authorList>
            <consortium name="RefSeq"/>
        </authorList>
    </citation>
    <scope>IDENTIFICATION</scope>
    <source>
        <tissue evidence="11">Whole sample</tissue>
    </source>
</reference>
<keyword evidence="1 4" id="KW-0420">Kringle</keyword>
<dbReference type="SUPFAM" id="SSF49854">
    <property type="entry name" value="Spermadhesin, CUB domain"/>
    <property type="match status" value="2"/>
</dbReference>
<dbReference type="SMART" id="SM00042">
    <property type="entry name" value="CUB"/>
    <property type="match status" value="2"/>
</dbReference>
<dbReference type="PRINTS" id="PR00018">
    <property type="entry name" value="KRINGLE"/>
</dbReference>
<feature type="region of interest" description="Disordered" evidence="5">
    <location>
        <begin position="321"/>
        <end position="396"/>
    </location>
</feature>
<feature type="compositionally biased region" description="Basic and acidic residues" evidence="5">
    <location>
        <begin position="370"/>
        <end position="380"/>
    </location>
</feature>
<keyword evidence="3" id="KW-1015">Disulfide bond</keyword>
<keyword evidence="10" id="KW-1185">Reference proteome</keyword>
<dbReference type="CDD" id="cd00108">
    <property type="entry name" value="KR"/>
    <property type="match status" value="1"/>
</dbReference>
<evidence type="ECO:0000256" key="5">
    <source>
        <dbReference type="SAM" id="MobiDB-lite"/>
    </source>
</evidence>
<dbReference type="PANTHER" id="PTHR24251">
    <property type="entry name" value="OVOCHYMASE-RELATED"/>
    <property type="match status" value="1"/>
</dbReference>
<dbReference type="CDD" id="cd00041">
    <property type="entry name" value="CUB"/>
    <property type="match status" value="2"/>
</dbReference>
<feature type="region of interest" description="Disordered" evidence="5">
    <location>
        <begin position="429"/>
        <end position="448"/>
    </location>
</feature>
<dbReference type="OrthoDB" id="6055967at2759"/>
<evidence type="ECO:0000259" key="9">
    <source>
        <dbReference type="PROSITE" id="PS50070"/>
    </source>
</evidence>
<evidence type="ECO:0000256" key="3">
    <source>
        <dbReference type="ARBA" id="ARBA00023157"/>
    </source>
</evidence>
<dbReference type="PROSITE" id="PS01180">
    <property type="entry name" value="CUB"/>
    <property type="match status" value="2"/>
</dbReference>
<proteinExistence type="predicted"/>
<dbReference type="InterPro" id="IPR038178">
    <property type="entry name" value="Kringle_sf"/>
</dbReference>
<evidence type="ECO:0000313" key="11">
    <source>
        <dbReference type="RefSeq" id="XP_022318966.1"/>
    </source>
</evidence>
<dbReference type="PANTHER" id="PTHR24251:SF51">
    <property type="entry name" value="CUBILIN-LIKE"/>
    <property type="match status" value="1"/>
</dbReference>
<feature type="chain" id="PRO_5034319499" evidence="7">
    <location>
        <begin position="24"/>
        <end position="625"/>
    </location>
</feature>
<dbReference type="Gene3D" id="2.60.120.290">
    <property type="entry name" value="Spermadhesin, CUB domain"/>
    <property type="match status" value="2"/>
</dbReference>
<dbReference type="PROSITE" id="PS50070">
    <property type="entry name" value="KRINGLE_2"/>
    <property type="match status" value="1"/>
</dbReference>
<evidence type="ECO:0000256" key="4">
    <source>
        <dbReference type="PROSITE-ProRule" id="PRU00121"/>
    </source>
</evidence>
<dbReference type="InterPro" id="IPR013806">
    <property type="entry name" value="Kringle-like"/>
</dbReference>
<dbReference type="InterPro" id="IPR000859">
    <property type="entry name" value="CUB_dom"/>
</dbReference>
<feature type="transmembrane region" description="Helical" evidence="6">
    <location>
        <begin position="398"/>
        <end position="421"/>
    </location>
</feature>
<dbReference type="SMART" id="SM00130">
    <property type="entry name" value="KR"/>
    <property type="match status" value="1"/>
</dbReference>
<dbReference type="InterPro" id="IPR035914">
    <property type="entry name" value="Sperma_CUB_dom_sf"/>
</dbReference>
<feature type="domain" description="CUB" evidence="8">
    <location>
        <begin position="134"/>
        <end position="241"/>
    </location>
</feature>
<keyword evidence="6" id="KW-1133">Transmembrane helix</keyword>
<dbReference type="Pfam" id="PF00051">
    <property type="entry name" value="Kringle"/>
    <property type="match status" value="1"/>
</dbReference>
<feature type="compositionally biased region" description="Polar residues" evidence="5">
    <location>
        <begin position="602"/>
        <end position="618"/>
    </location>
</feature>
<feature type="domain" description="Kringle" evidence="9">
    <location>
        <begin position="251"/>
        <end position="313"/>
    </location>
</feature>
<dbReference type="AlphaFoldDB" id="A0A8B8CWV5"/>
<protein>
    <submittedName>
        <fullName evidence="11">Uncharacterized protein LOC111121823 isoform X1</fullName>
    </submittedName>
</protein>